<dbReference type="InterPro" id="IPR029044">
    <property type="entry name" value="Nucleotide-diphossugar_trans"/>
</dbReference>
<proteinExistence type="predicted"/>
<dbReference type="AlphaFoldDB" id="A0A6N8DPS2"/>
<organism evidence="1 2">
    <name type="scientific">Rhodoblastus acidophilus</name>
    <name type="common">Rhodopseudomonas acidophila</name>
    <dbReference type="NCBI Taxonomy" id="1074"/>
    <lineage>
        <taxon>Bacteria</taxon>
        <taxon>Pseudomonadati</taxon>
        <taxon>Pseudomonadota</taxon>
        <taxon>Alphaproteobacteria</taxon>
        <taxon>Hyphomicrobiales</taxon>
        <taxon>Rhodoblastaceae</taxon>
        <taxon>Rhodoblastus</taxon>
    </lineage>
</organism>
<accession>A0A6N8DPS2</accession>
<dbReference type="Gene3D" id="3.90.550.10">
    <property type="entry name" value="Spore Coat Polysaccharide Biosynthesis Protein SpsA, Chain A"/>
    <property type="match status" value="1"/>
</dbReference>
<gene>
    <name evidence="1" type="ORF">GJ654_16520</name>
</gene>
<sequence length="293" mass="34160">MKPRIATIILNRNMPESTDALVDFLQNCNNGEQDIYVVESGSARGRLSRYYSFWANSEEARRDGLRWPRGFNYGLFELFKAGKFFDYDYFFLVCNDVVFLDNPIPPMLSEMDAHGKVGILSPCAENWQEQSMIGEASTAYVWHINHLAWMVRRSFIETVKETENPGPLNFLYDGSNFRGYGVDLELIIKGYVNDYATAVTTKSMIRENTDILRCKADLMQTDPFTINQRRVFEEGRQWMRRKYGFTTRMHMNHYASTFYDRFFRINPECQCYRLSSATERLLATLAPLEAEPC</sequence>
<name>A0A6N8DPS2_RHOAC</name>
<dbReference type="RefSeq" id="WP_155447282.1">
    <property type="nucleotide sequence ID" value="NZ_JAOQNR010000018.1"/>
</dbReference>
<dbReference type="Proteomes" id="UP000439113">
    <property type="component" value="Unassembled WGS sequence"/>
</dbReference>
<evidence type="ECO:0000313" key="1">
    <source>
        <dbReference type="EMBL" id="MTV32592.1"/>
    </source>
</evidence>
<dbReference type="OrthoDB" id="9771846at2"/>
<evidence type="ECO:0008006" key="3">
    <source>
        <dbReference type="Google" id="ProtNLM"/>
    </source>
</evidence>
<reference evidence="1 2" key="1">
    <citation type="submission" date="2019-11" db="EMBL/GenBank/DDBJ databases">
        <title>Whole-genome sequence of a Rhodoblastus acidophilus DSM 142.</title>
        <authorList>
            <person name="Kyndt J.A."/>
            <person name="Meyer T.E."/>
        </authorList>
    </citation>
    <scope>NUCLEOTIDE SEQUENCE [LARGE SCALE GENOMIC DNA]</scope>
    <source>
        <strain evidence="1 2">DSM 142</strain>
    </source>
</reference>
<evidence type="ECO:0000313" key="2">
    <source>
        <dbReference type="Proteomes" id="UP000439113"/>
    </source>
</evidence>
<dbReference type="EMBL" id="WNKS01000019">
    <property type="protein sequence ID" value="MTV32592.1"/>
    <property type="molecule type" value="Genomic_DNA"/>
</dbReference>
<protein>
    <recommendedName>
        <fullName evidence="3">Glycosyl transferase family 2</fullName>
    </recommendedName>
</protein>
<dbReference type="SUPFAM" id="SSF53448">
    <property type="entry name" value="Nucleotide-diphospho-sugar transferases"/>
    <property type="match status" value="1"/>
</dbReference>
<comment type="caution">
    <text evidence="1">The sequence shown here is derived from an EMBL/GenBank/DDBJ whole genome shotgun (WGS) entry which is preliminary data.</text>
</comment>